<evidence type="ECO:0000313" key="2">
    <source>
        <dbReference type="Proteomes" id="UP001500751"/>
    </source>
</evidence>
<keyword evidence="2" id="KW-1185">Reference proteome</keyword>
<dbReference type="EMBL" id="BAAAQN010000006">
    <property type="protein sequence ID" value="GAA2019764.1"/>
    <property type="molecule type" value="Genomic_DNA"/>
</dbReference>
<comment type="caution">
    <text evidence="1">The sequence shown here is derived from an EMBL/GenBank/DDBJ whole genome shotgun (WGS) entry which is preliminary data.</text>
</comment>
<proteinExistence type="predicted"/>
<gene>
    <name evidence="1" type="ORF">GCM10009839_15330</name>
</gene>
<protein>
    <submittedName>
        <fullName evidence="1">Uncharacterized protein</fullName>
    </submittedName>
</protein>
<reference evidence="2" key="1">
    <citation type="journal article" date="2019" name="Int. J. Syst. Evol. Microbiol.">
        <title>The Global Catalogue of Microorganisms (GCM) 10K type strain sequencing project: providing services to taxonomists for standard genome sequencing and annotation.</title>
        <authorList>
            <consortium name="The Broad Institute Genomics Platform"/>
            <consortium name="The Broad Institute Genome Sequencing Center for Infectious Disease"/>
            <person name="Wu L."/>
            <person name="Ma J."/>
        </authorList>
    </citation>
    <scope>NUCLEOTIDE SEQUENCE [LARGE SCALE GENOMIC DNA]</scope>
    <source>
        <strain evidence="2">JCM 16014</strain>
    </source>
</reference>
<accession>A0ABP5FBB4</accession>
<sequence>MSERSEEAKPKEQRLYAKLASEGPYGPGIGSALITMVEPHPGHEHAYNRWYEDDHYISGAMSMPWMFAGRRWVAPRPLQLLRYPAESAVAKPVTAGAYITVYWINEGRYQDHMDWTVAINRRLYPDGRVFQERTHVFTSFQSYLGAVYRDGDSGPRDLHALNHPYAGLVVEVFDAADGQDPAALAAWLKEKHLPAKLDNTPIAMATVFEPMPLPGTTPTYVKPVEGVGRRITVLYFLEQDPAAWWDLFTLDGAVVGASGLGRLEFAAPFIPTVPGTDKYVDQLR</sequence>
<evidence type="ECO:0000313" key="1">
    <source>
        <dbReference type="EMBL" id="GAA2019764.1"/>
    </source>
</evidence>
<dbReference type="RefSeq" id="WP_344664803.1">
    <property type="nucleotide sequence ID" value="NZ_BAAAQN010000006.1"/>
</dbReference>
<name>A0ABP5FBB4_9ACTN</name>
<organism evidence="1 2">
    <name type="scientific">Catenulispora yoronensis</name>
    <dbReference type="NCBI Taxonomy" id="450799"/>
    <lineage>
        <taxon>Bacteria</taxon>
        <taxon>Bacillati</taxon>
        <taxon>Actinomycetota</taxon>
        <taxon>Actinomycetes</taxon>
        <taxon>Catenulisporales</taxon>
        <taxon>Catenulisporaceae</taxon>
        <taxon>Catenulispora</taxon>
    </lineage>
</organism>
<dbReference type="Proteomes" id="UP001500751">
    <property type="component" value="Unassembled WGS sequence"/>
</dbReference>